<sequence length="112" mass="11975">MEQSFQKGTVLHLASLIDYSEGGIISKQLIKSPAGNITLFSFDKGEGLSEHRAPFDALVQVLEGSANITVNGTLFTVKAGESIVFPANAPHALTAAERFKMLLTMIKEPATV</sequence>
<dbReference type="RefSeq" id="WP_055269848.1">
    <property type="nucleotide sequence ID" value="NZ_CABMFH010000009.1"/>
</dbReference>
<reference evidence="2 4" key="1">
    <citation type="submission" date="2015-09" db="EMBL/GenBank/DDBJ databases">
        <authorList>
            <consortium name="Pathogen Informatics"/>
        </authorList>
    </citation>
    <scope>NUCLEOTIDE SEQUENCE [LARGE SCALE GENOMIC DNA]</scope>
    <source>
        <strain evidence="2 4">2789STDY5834846</strain>
    </source>
</reference>
<evidence type="ECO:0000313" key="3">
    <source>
        <dbReference type="EMBL" id="UVQ74475.1"/>
    </source>
</evidence>
<dbReference type="GeneID" id="69591847"/>
<evidence type="ECO:0000313" key="2">
    <source>
        <dbReference type="EMBL" id="CUP50765.1"/>
    </source>
</evidence>
<proteinExistence type="predicted"/>
<dbReference type="InterPro" id="IPR011051">
    <property type="entry name" value="RmlC_Cupin_sf"/>
</dbReference>
<dbReference type="EMBL" id="CZAE01000012">
    <property type="protein sequence ID" value="CUP50765.1"/>
    <property type="molecule type" value="Genomic_DNA"/>
</dbReference>
<accession>A0A174NXP4</accession>
<dbReference type="Proteomes" id="UP001060104">
    <property type="component" value="Chromosome"/>
</dbReference>
<evidence type="ECO:0000259" key="1">
    <source>
        <dbReference type="Pfam" id="PF07883"/>
    </source>
</evidence>
<evidence type="ECO:0000313" key="4">
    <source>
        <dbReference type="Proteomes" id="UP000095606"/>
    </source>
</evidence>
<dbReference type="CDD" id="cd02230">
    <property type="entry name" value="cupin_HP0902-like"/>
    <property type="match status" value="1"/>
</dbReference>
<dbReference type="Gene3D" id="2.60.120.10">
    <property type="entry name" value="Jelly Rolls"/>
    <property type="match status" value="1"/>
</dbReference>
<name>A0A3E5GCV7_9BACE</name>
<dbReference type="PANTHER" id="PTHR37694">
    <property type="entry name" value="SLR8022 PROTEIN"/>
    <property type="match status" value="1"/>
</dbReference>
<gene>
    <name evidence="2" type="ORF">ERS852461_02742</name>
    <name evidence="3" type="ORF">NXY30_26650</name>
</gene>
<protein>
    <submittedName>
        <fullName evidence="3">Cupin domain-containing protein</fullName>
    </submittedName>
    <submittedName>
        <fullName evidence="2">Uncharacterized conserved protein, contains double-stranded beta-helix domain</fullName>
    </submittedName>
</protein>
<keyword evidence="5" id="KW-1185">Reference proteome</keyword>
<accession>A0A3E5GCV7</accession>
<dbReference type="InterPro" id="IPR014710">
    <property type="entry name" value="RmlC-like_jellyroll"/>
</dbReference>
<organism evidence="2 4">
    <name type="scientific">Bacteroides faecis</name>
    <dbReference type="NCBI Taxonomy" id="674529"/>
    <lineage>
        <taxon>Bacteria</taxon>
        <taxon>Pseudomonadati</taxon>
        <taxon>Bacteroidota</taxon>
        <taxon>Bacteroidia</taxon>
        <taxon>Bacteroidales</taxon>
        <taxon>Bacteroidaceae</taxon>
        <taxon>Bacteroides</taxon>
    </lineage>
</organism>
<dbReference type="Proteomes" id="UP000095606">
    <property type="component" value="Unassembled WGS sequence"/>
</dbReference>
<dbReference type="PANTHER" id="PTHR37694:SF1">
    <property type="entry name" value="SLR8022 PROTEIN"/>
    <property type="match status" value="1"/>
</dbReference>
<reference evidence="3" key="2">
    <citation type="submission" date="2022-08" db="EMBL/GenBank/DDBJ databases">
        <title>Genome Sequencing of Bacteroides fragilis Group Isolates with Nanopore Technology.</title>
        <authorList>
            <person name="Tisza M.J."/>
            <person name="Smith D."/>
            <person name="Dekker J.P."/>
        </authorList>
    </citation>
    <scope>NUCLEOTIDE SEQUENCE</scope>
    <source>
        <strain evidence="3">BFG-527</strain>
    </source>
</reference>
<dbReference type="InterPro" id="IPR013096">
    <property type="entry name" value="Cupin_2"/>
</dbReference>
<evidence type="ECO:0000313" key="5">
    <source>
        <dbReference type="Proteomes" id="UP001060104"/>
    </source>
</evidence>
<dbReference type="Pfam" id="PF07883">
    <property type="entry name" value="Cupin_2"/>
    <property type="match status" value="1"/>
</dbReference>
<dbReference type="AlphaFoldDB" id="A0A3E5GCV7"/>
<feature type="domain" description="Cupin type-2" evidence="1">
    <location>
        <begin position="39"/>
        <end position="101"/>
    </location>
</feature>
<dbReference type="SUPFAM" id="SSF51182">
    <property type="entry name" value="RmlC-like cupins"/>
    <property type="match status" value="1"/>
</dbReference>
<dbReference type="EMBL" id="CP103141">
    <property type="protein sequence ID" value="UVQ74475.1"/>
    <property type="molecule type" value="Genomic_DNA"/>
</dbReference>